<feature type="domain" description="C2H2-type" evidence="14">
    <location>
        <begin position="324"/>
        <end position="351"/>
    </location>
</feature>
<dbReference type="PROSITE" id="PS50157">
    <property type="entry name" value="ZINC_FINGER_C2H2_2"/>
    <property type="match status" value="11"/>
</dbReference>
<evidence type="ECO:0000256" key="5">
    <source>
        <dbReference type="ARBA" id="ARBA00022737"/>
    </source>
</evidence>
<dbReference type="Proteomes" id="UP000801492">
    <property type="component" value="Unassembled WGS sequence"/>
</dbReference>
<feature type="domain" description="C2H2-type" evidence="14">
    <location>
        <begin position="120"/>
        <end position="147"/>
    </location>
</feature>
<gene>
    <name evidence="15" type="ORF">ILUMI_08560</name>
</gene>
<feature type="domain" description="C2H2-type" evidence="14">
    <location>
        <begin position="92"/>
        <end position="114"/>
    </location>
</feature>
<keyword evidence="16" id="KW-1185">Reference proteome</keyword>
<dbReference type="PANTHER" id="PTHR23226">
    <property type="entry name" value="ZINC FINGER AND SCAN DOMAIN-CONTAINING"/>
    <property type="match status" value="1"/>
</dbReference>
<evidence type="ECO:0000256" key="12">
    <source>
        <dbReference type="PROSITE-ProRule" id="PRU00042"/>
    </source>
</evidence>
<dbReference type="OrthoDB" id="8117402at2759"/>
<keyword evidence="5" id="KW-0677">Repeat</keyword>
<dbReference type="Gene3D" id="3.30.160.60">
    <property type="entry name" value="Classic Zinc Finger"/>
    <property type="match status" value="10"/>
</dbReference>
<keyword evidence="9" id="KW-0238">DNA-binding</keyword>
<dbReference type="FunFam" id="3.30.160.60:FF:000446">
    <property type="entry name" value="Zinc finger protein"/>
    <property type="match status" value="1"/>
</dbReference>
<comment type="subcellular location">
    <subcellularLocation>
        <location evidence="2">Nucleus</location>
    </subcellularLocation>
</comment>
<evidence type="ECO:0000256" key="8">
    <source>
        <dbReference type="ARBA" id="ARBA00023015"/>
    </source>
</evidence>
<dbReference type="GO" id="GO:0000978">
    <property type="term" value="F:RNA polymerase II cis-regulatory region sequence-specific DNA binding"/>
    <property type="evidence" value="ECO:0007669"/>
    <property type="project" value="TreeGrafter"/>
</dbReference>
<dbReference type="EMBL" id="VTPC01004008">
    <property type="protein sequence ID" value="KAF2897616.1"/>
    <property type="molecule type" value="Genomic_DNA"/>
</dbReference>
<reference evidence="15" key="1">
    <citation type="submission" date="2019-08" db="EMBL/GenBank/DDBJ databases">
        <title>The genome of the North American firefly Photinus pyralis.</title>
        <authorList>
            <consortium name="Photinus pyralis genome working group"/>
            <person name="Fallon T.R."/>
            <person name="Sander Lower S.E."/>
            <person name="Weng J.-K."/>
        </authorList>
    </citation>
    <scope>NUCLEOTIDE SEQUENCE</scope>
    <source>
        <strain evidence="15">TRF0915ILg1</strain>
        <tissue evidence="15">Whole body</tissue>
    </source>
</reference>
<dbReference type="FunFam" id="3.30.160.60:FF:002343">
    <property type="entry name" value="Zinc finger protein 33A"/>
    <property type="match status" value="2"/>
</dbReference>
<evidence type="ECO:0000256" key="10">
    <source>
        <dbReference type="ARBA" id="ARBA00023163"/>
    </source>
</evidence>
<comment type="similarity">
    <text evidence="3">Belongs to the krueppel C2H2-type zinc-finger protein family.</text>
</comment>
<feature type="region of interest" description="Disordered" evidence="13">
    <location>
        <begin position="46"/>
        <end position="76"/>
    </location>
</feature>
<evidence type="ECO:0000256" key="2">
    <source>
        <dbReference type="ARBA" id="ARBA00004123"/>
    </source>
</evidence>
<dbReference type="InterPro" id="IPR013087">
    <property type="entry name" value="Znf_C2H2_type"/>
</dbReference>
<feature type="domain" description="C2H2-type" evidence="14">
    <location>
        <begin position="148"/>
        <end position="175"/>
    </location>
</feature>
<evidence type="ECO:0000256" key="11">
    <source>
        <dbReference type="ARBA" id="ARBA00023242"/>
    </source>
</evidence>
<evidence type="ECO:0000256" key="13">
    <source>
        <dbReference type="SAM" id="MobiDB-lite"/>
    </source>
</evidence>
<dbReference type="FunFam" id="3.30.160.60:FF:000012">
    <property type="entry name" value="RB-associated KRAB zinc finger protein-like"/>
    <property type="match status" value="1"/>
</dbReference>
<comment type="function">
    <text evidence="1">May be involved in transcriptional regulation.</text>
</comment>
<dbReference type="AlphaFoldDB" id="A0A8K0GFU4"/>
<dbReference type="FunFam" id="3.30.160.60:FF:000303">
    <property type="entry name" value="Zinc finger protein 41"/>
    <property type="match status" value="1"/>
</dbReference>
<keyword evidence="11" id="KW-0539">Nucleus</keyword>
<evidence type="ECO:0000313" key="16">
    <source>
        <dbReference type="Proteomes" id="UP000801492"/>
    </source>
</evidence>
<dbReference type="GO" id="GO:0000981">
    <property type="term" value="F:DNA-binding transcription factor activity, RNA polymerase II-specific"/>
    <property type="evidence" value="ECO:0007669"/>
    <property type="project" value="TreeGrafter"/>
</dbReference>
<evidence type="ECO:0000256" key="1">
    <source>
        <dbReference type="ARBA" id="ARBA00003767"/>
    </source>
</evidence>
<feature type="domain" description="C2H2-type" evidence="14">
    <location>
        <begin position="296"/>
        <end position="323"/>
    </location>
</feature>
<keyword evidence="8" id="KW-0805">Transcription regulation</keyword>
<protein>
    <recommendedName>
        <fullName evidence="14">C2H2-type domain-containing protein</fullName>
    </recommendedName>
</protein>
<evidence type="ECO:0000256" key="7">
    <source>
        <dbReference type="ARBA" id="ARBA00022833"/>
    </source>
</evidence>
<dbReference type="GO" id="GO:0005634">
    <property type="term" value="C:nucleus"/>
    <property type="evidence" value="ECO:0007669"/>
    <property type="project" value="UniProtKB-SubCell"/>
</dbReference>
<dbReference type="FunFam" id="3.30.160.60:FF:000771">
    <property type="entry name" value="zinc finger protein 648"/>
    <property type="match status" value="1"/>
</dbReference>
<dbReference type="GO" id="GO:0008270">
    <property type="term" value="F:zinc ion binding"/>
    <property type="evidence" value="ECO:0007669"/>
    <property type="project" value="UniProtKB-KW"/>
</dbReference>
<keyword evidence="10" id="KW-0804">Transcription</keyword>
<dbReference type="SMART" id="SM00355">
    <property type="entry name" value="ZnF_C2H2"/>
    <property type="match status" value="11"/>
</dbReference>
<keyword evidence="7" id="KW-0862">Zinc</keyword>
<accession>A0A8K0GFU4</accession>
<sequence length="544" mass="61930">MECEFCDRKFKYRKSFIHHMQTEHGMSDESDVPLSTYVTKGVNIKNEPSEKTSSECANTNETKDTANADNLNDSDGLEENDMLIPIETRKLHSCHVCESKFARANHLTRHMTLHRAVLTHKCDRCDKAFATADYLAKHTQEDHIDKPYVCTMCDKPFSRGEHLIRHLKVHSANGPEDNLKCSICEKIFTKSDHLARHTKVHLQQDKRHVCSECGKAFNRLDNLKTHQRIHTGLKDNSRLHLCIYCGKEFNNSSNMIVHMRRHTGERPYKCTICGKGFPRSHDLKCHERTHSGEKPYLCTLCGKSFNKSNKLLRHTRVHTGERPYVCNLCGRAFTQSNDLALHMRRHTGSRPYACGVCSARFIQSGQLKAHRRSTGHWMETQPDLKGGHRVEPVTPVTNPTPIKFKTHGKFAIKSKEEDVDDEMKEPRILSQSVGILGNIIQNDTPDHSQPIIIESTKLLQQFHNAGFVGIHSVINAAAHASNELHENKFKSEVQSYITTNVTRESTPIESAKIEITHGNEVTFSAVSSTSTTYTSPERYYQNYS</sequence>
<dbReference type="PANTHER" id="PTHR23226:SF416">
    <property type="entry name" value="FI01424P"/>
    <property type="match status" value="1"/>
</dbReference>
<dbReference type="SUPFAM" id="SSF57667">
    <property type="entry name" value="beta-beta-alpha zinc fingers"/>
    <property type="match status" value="5"/>
</dbReference>
<evidence type="ECO:0000256" key="9">
    <source>
        <dbReference type="ARBA" id="ARBA00023125"/>
    </source>
</evidence>
<dbReference type="PROSITE" id="PS00028">
    <property type="entry name" value="ZINC_FINGER_C2H2_1"/>
    <property type="match status" value="11"/>
</dbReference>
<feature type="domain" description="C2H2-type" evidence="14">
    <location>
        <begin position="240"/>
        <end position="267"/>
    </location>
</feature>
<organism evidence="15 16">
    <name type="scientific">Ignelater luminosus</name>
    <name type="common">Cucubano</name>
    <name type="synonym">Pyrophorus luminosus</name>
    <dbReference type="NCBI Taxonomy" id="2038154"/>
    <lineage>
        <taxon>Eukaryota</taxon>
        <taxon>Metazoa</taxon>
        <taxon>Ecdysozoa</taxon>
        <taxon>Arthropoda</taxon>
        <taxon>Hexapoda</taxon>
        <taxon>Insecta</taxon>
        <taxon>Pterygota</taxon>
        <taxon>Neoptera</taxon>
        <taxon>Endopterygota</taxon>
        <taxon>Coleoptera</taxon>
        <taxon>Polyphaga</taxon>
        <taxon>Elateriformia</taxon>
        <taxon>Elateroidea</taxon>
        <taxon>Elateridae</taxon>
        <taxon>Agrypninae</taxon>
        <taxon>Pyrophorini</taxon>
        <taxon>Ignelater</taxon>
    </lineage>
</organism>
<keyword evidence="4" id="KW-0479">Metal-binding</keyword>
<feature type="domain" description="C2H2-type" evidence="14">
    <location>
        <begin position="352"/>
        <end position="381"/>
    </location>
</feature>
<feature type="domain" description="C2H2-type" evidence="14">
    <location>
        <begin position="208"/>
        <end position="235"/>
    </location>
</feature>
<evidence type="ECO:0000256" key="4">
    <source>
        <dbReference type="ARBA" id="ARBA00022723"/>
    </source>
</evidence>
<feature type="domain" description="C2H2-type" evidence="14">
    <location>
        <begin position="1"/>
        <end position="29"/>
    </location>
</feature>
<evidence type="ECO:0000256" key="3">
    <source>
        <dbReference type="ARBA" id="ARBA00006991"/>
    </source>
</evidence>
<feature type="domain" description="C2H2-type" evidence="14">
    <location>
        <begin position="268"/>
        <end position="295"/>
    </location>
</feature>
<evidence type="ECO:0000256" key="6">
    <source>
        <dbReference type="ARBA" id="ARBA00022771"/>
    </source>
</evidence>
<dbReference type="Pfam" id="PF00096">
    <property type="entry name" value="zf-C2H2"/>
    <property type="match status" value="10"/>
</dbReference>
<dbReference type="InterPro" id="IPR036236">
    <property type="entry name" value="Znf_C2H2_sf"/>
</dbReference>
<feature type="domain" description="C2H2-type" evidence="14">
    <location>
        <begin position="179"/>
        <end position="206"/>
    </location>
</feature>
<name>A0A8K0GFU4_IGNLU</name>
<comment type="caution">
    <text evidence="15">The sequence shown here is derived from an EMBL/GenBank/DDBJ whole genome shotgun (WGS) entry which is preliminary data.</text>
</comment>
<keyword evidence="6 12" id="KW-0863">Zinc-finger</keyword>
<evidence type="ECO:0000259" key="14">
    <source>
        <dbReference type="PROSITE" id="PS50157"/>
    </source>
</evidence>
<proteinExistence type="inferred from homology"/>
<feature type="region of interest" description="Disordered" evidence="13">
    <location>
        <begin position="378"/>
        <end position="399"/>
    </location>
</feature>
<evidence type="ECO:0000313" key="15">
    <source>
        <dbReference type="EMBL" id="KAF2897616.1"/>
    </source>
</evidence>